<dbReference type="PANTHER" id="PTHR41775">
    <property type="entry name" value="SECRETED PROTEIN-RELATED"/>
    <property type="match status" value="1"/>
</dbReference>
<sequence length="586" mass="62555">MLAPLLRYSEPRHPGFNDGLLYPGTYYPVGTTLEVARAAALERAPLRGTVRVIVVLVDFSDHPMPNGADARFRDLFFSTGVLPHGSVKEYYTEASKGLITLDGEVVGPYRLPQPVATYAGAENGTQAAAPNARTMANDAVTAADPHVGFAPYDNDGNGYVDAFVVVHAGRGAEQTGAAADIWSHKWVLPAERTVDGTKIFPYLTIPDDARIGVCAHELGHLLFGWPDLYDTDNTSEGIGNWCLMGAGSWGLGGDRPVHPSAWCKANQGWANVIAQTSNGHVNVTDVKSSGNVHRLWKDGAPGNEYFLVENRLQTGYDASMPGQGLLIWHIDDAVATNRDESHYKVALVQADGKKDLENNRNRGDAGDPYPGSSGNTSFTDSSTPNSKSYAGANTCVSVTEIPALAPTVRVWMGVRCFVKPPIKEGKEVLKEIRDKWLRDQKGFRKEVSPKELSPKELSPKEVSPKELREGGKFRDLPDPRRWFGGDVGQAATDAAAGDLDERVAALEATVDALASMITDQGAGGQADTGSLPPGAEPFIGSSDRPTLSTGDDATNDEGPTDAAELRAAMESGSAAAKRAYDTPPAG</sequence>
<dbReference type="Pfam" id="PF05547">
    <property type="entry name" value="Peptidase_M6"/>
    <property type="match status" value="1"/>
</dbReference>
<dbReference type="NCBIfam" id="TIGR03296">
    <property type="entry name" value="M6dom_TIGR03296"/>
    <property type="match status" value="1"/>
</dbReference>
<organism evidence="3 4">
    <name type="scientific">Nocardioides guangzhouensis</name>
    <dbReference type="NCBI Taxonomy" id="2497878"/>
    <lineage>
        <taxon>Bacteria</taxon>
        <taxon>Bacillati</taxon>
        <taxon>Actinomycetota</taxon>
        <taxon>Actinomycetes</taxon>
        <taxon>Propionibacteriales</taxon>
        <taxon>Nocardioidaceae</taxon>
        <taxon>Nocardioides</taxon>
    </lineage>
</organism>
<protein>
    <submittedName>
        <fullName evidence="3">M6 family metalloprotease domain-containing protein</fullName>
    </submittedName>
</protein>
<feature type="compositionally biased region" description="Polar residues" evidence="1">
    <location>
        <begin position="543"/>
        <end position="552"/>
    </location>
</feature>
<dbReference type="EMBL" id="SDKM01000003">
    <property type="protein sequence ID" value="RYP88441.1"/>
    <property type="molecule type" value="Genomic_DNA"/>
</dbReference>
<feature type="region of interest" description="Disordered" evidence="1">
    <location>
        <begin position="445"/>
        <end position="481"/>
    </location>
</feature>
<feature type="region of interest" description="Disordered" evidence="1">
    <location>
        <begin position="520"/>
        <end position="586"/>
    </location>
</feature>
<dbReference type="SUPFAM" id="SSF55486">
    <property type="entry name" value="Metalloproteases ('zincins'), catalytic domain"/>
    <property type="match status" value="1"/>
</dbReference>
<name>A0A4Q4ZLG6_9ACTN</name>
<dbReference type="OrthoDB" id="275270at2"/>
<dbReference type="PANTHER" id="PTHR41775:SF1">
    <property type="entry name" value="PEPTIDASE M6-LIKE DOMAIN-CONTAINING PROTEIN"/>
    <property type="match status" value="1"/>
</dbReference>
<keyword evidence="4" id="KW-1185">Reference proteome</keyword>
<evidence type="ECO:0000313" key="3">
    <source>
        <dbReference type="EMBL" id="RYP88441.1"/>
    </source>
</evidence>
<feature type="region of interest" description="Disordered" evidence="1">
    <location>
        <begin position="354"/>
        <end position="386"/>
    </location>
</feature>
<keyword evidence="3" id="KW-0482">Metalloprotease</keyword>
<dbReference type="AlphaFoldDB" id="A0A4Q4ZLG6"/>
<evidence type="ECO:0000313" key="4">
    <source>
        <dbReference type="Proteomes" id="UP000295198"/>
    </source>
</evidence>
<dbReference type="InterPro" id="IPR008757">
    <property type="entry name" value="Peptidase_M6-like_domain"/>
</dbReference>
<dbReference type="GO" id="GO:0006508">
    <property type="term" value="P:proteolysis"/>
    <property type="evidence" value="ECO:0007669"/>
    <property type="project" value="UniProtKB-KW"/>
</dbReference>
<keyword evidence="3" id="KW-0645">Protease</keyword>
<dbReference type="GO" id="GO:0008237">
    <property type="term" value="F:metallopeptidase activity"/>
    <property type="evidence" value="ECO:0007669"/>
    <property type="project" value="UniProtKB-KW"/>
</dbReference>
<evidence type="ECO:0000259" key="2">
    <source>
        <dbReference type="Pfam" id="PF05547"/>
    </source>
</evidence>
<feature type="compositionally biased region" description="Basic and acidic residues" evidence="1">
    <location>
        <begin position="354"/>
        <end position="365"/>
    </location>
</feature>
<reference evidence="3 4" key="1">
    <citation type="submission" date="2019-01" db="EMBL/GenBank/DDBJ databases">
        <title>Nocardioides guangzhouensis sp. nov., an actinobacterium isolated from soil.</title>
        <authorList>
            <person name="Fu Y."/>
            <person name="Cai Y."/>
            <person name="Lin Z."/>
            <person name="Chen P."/>
        </authorList>
    </citation>
    <scope>NUCLEOTIDE SEQUENCE [LARGE SCALE GENOMIC DNA]</scope>
    <source>
        <strain evidence="3 4">130</strain>
    </source>
</reference>
<dbReference type="Proteomes" id="UP000295198">
    <property type="component" value="Unassembled WGS sequence"/>
</dbReference>
<comment type="caution">
    <text evidence="3">The sequence shown here is derived from an EMBL/GenBank/DDBJ whole genome shotgun (WGS) entry which is preliminary data.</text>
</comment>
<feature type="domain" description="Peptidase M6-like" evidence="2">
    <location>
        <begin position="71"/>
        <end position="268"/>
    </location>
</feature>
<evidence type="ECO:0000256" key="1">
    <source>
        <dbReference type="SAM" id="MobiDB-lite"/>
    </source>
</evidence>
<accession>A0A4Q4ZLG6</accession>
<proteinExistence type="predicted"/>
<feature type="compositionally biased region" description="Polar residues" evidence="1">
    <location>
        <begin position="372"/>
        <end position="386"/>
    </location>
</feature>
<gene>
    <name evidence="3" type="ORF">EKO23_02815</name>
</gene>
<keyword evidence="3" id="KW-0378">Hydrolase</keyword>